<name>A0ACD4NJD8_9HYPH</name>
<keyword evidence="2" id="KW-1185">Reference proteome</keyword>
<protein>
    <submittedName>
        <fullName evidence="1">Uncharacterized protein</fullName>
    </submittedName>
</protein>
<evidence type="ECO:0000313" key="2">
    <source>
        <dbReference type="Proteomes" id="UP001163223"/>
    </source>
</evidence>
<organism evidence="1 2">
    <name type="scientific">Antarcticirhabdus aurantiaca</name>
    <dbReference type="NCBI Taxonomy" id="2606717"/>
    <lineage>
        <taxon>Bacteria</taxon>
        <taxon>Pseudomonadati</taxon>
        <taxon>Pseudomonadota</taxon>
        <taxon>Alphaproteobacteria</taxon>
        <taxon>Hyphomicrobiales</taxon>
        <taxon>Aurantimonadaceae</taxon>
        <taxon>Antarcticirhabdus</taxon>
    </lineage>
</organism>
<accession>A0ACD4NJD8</accession>
<dbReference type="Proteomes" id="UP001163223">
    <property type="component" value="Chromosome"/>
</dbReference>
<reference evidence="1" key="1">
    <citation type="submission" date="2022-11" db="EMBL/GenBank/DDBJ databases">
        <title>beta-Carotene-producing bacterium, Jeongeuplla avenae sp. nov., alleviates the salt stress of Arabidopsis seedlings.</title>
        <authorList>
            <person name="Jiang L."/>
            <person name="Lee J."/>
        </authorList>
    </citation>
    <scope>NUCLEOTIDE SEQUENCE</scope>
    <source>
        <strain evidence="1">DY_R2A_6</strain>
    </source>
</reference>
<evidence type="ECO:0000313" key="1">
    <source>
        <dbReference type="EMBL" id="WAJ26806.1"/>
    </source>
</evidence>
<proteinExistence type="predicted"/>
<gene>
    <name evidence="1" type="ORF">OXU80_18310</name>
</gene>
<sequence>MNRISQSLAALGGVLVLVAVFAGIANHLAREARLQAEAERLAALAPAPEAAPSPEASQTAAPAGRNVSPEEGVQRTPEAGGALVRLPPRLPETAPQKPEETDREVRLRLLSRPVAVDVGTIRVGRGTVTLPDIAPPSLDRTCTSAGGEAWPCGRQALTSLRAFLRGRAIRCEAPDGFGTAEEDLTSACTVGAGEDIGDWLVRNGWAEAAPDGPYAEAEAKAREARTGMWR</sequence>
<dbReference type="EMBL" id="CP113520">
    <property type="protein sequence ID" value="WAJ26806.1"/>
    <property type="molecule type" value="Genomic_DNA"/>
</dbReference>